<keyword evidence="7" id="KW-0560">Oxidoreductase</keyword>
<feature type="domain" description="Auxiliary Activity family 9 catalytic" evidence="18">
    <location>
        <begin position="17"/>
        <end position="216"/>
    </location>
</feature>
<feature type="region of interest" description="Disordered" evidence="16">
    <location>
        <begin position="213"/>
        <end position="234"/>
    </location>
</feature>
<evidence type="ECO:0000256" key="3">
    <source>
        <dbReference type="ARBA" id="ARBA00022525"/>
    </source>
</evidence>
<evidence type="ECO:0000313" key="20">
    <source>
        <dbReference type="Proteomes" id="UP001283341"/>
    </source>
</evidence>
<dbReference type="Pfam" id="PF03443">
    <property type="entry name" value="AA9"/>
    <property type="match status" value="1"/>
</dbReference>
<dbReference type="GO" id="GO:0030245">
    <property type="term" value="P:cellulose catabolic process"/>
    <property type="evidence" value="ECO:0007669"/>
    <property type="project" value="UniProtKB-KW"/>
</dbReference>
<keyword evidence="6" id="KW-0136">Cellulose degradation</keyword>
<dbReference type="Gene3D" id="2.70.50.70">
    <property type="match status" value="1"/>
</dbReference>
<dbReference type="InterPro" id="IPR005103">
    <property type="entry name" value="AA9_LPMO"/>
</dbReference>
<evidence type="ECO:0000256" key="6">
    <source>
        <dbReference type="ARBA" id="ARBA00023001"/>
    </source>
</evidence>
<dbReference type="CDD" id="cd21175">
    <property type="entry name" value="LPMO_AA9"/>
    <property type="match status" value="1"/>
</dbReference>
<evidence type="ECO:0000256" key="15">
    <source>
        <dbReference type="ARBA" id="ARBA00047174"/>
    </source>
</evidence>
<dbReference type="GO" id="GO:0016787">
    <property type="term" value="F:hydrolase activity"/>
    <property type="evidence" value="ECO:0007669"/>
    <property type="project" value="UniProtKB-KW"/>
</dbReference>
<evidence type="ECO:0000256" key="4">
    <source>
        <dbReference type="ARBA" id="ARBA00022723"/>
    </source>
</evidence>
<comment type="cofactor">
    <cofactor evidence="1">
        <name>Cu(2+)</name>
        <dbReference type="ChEBI" id="CHEBI:29036"/>
    </cofactor>
</comment>
<keyword evidence="12" id="KW-0624">Polysaccharide degradation</keyword>
<keyword evidence="11" id="KW-0119">Carbohydrate metabolism</keyword>
<evidence type="ECO:0000256" key="16">
    <source>
        <dbReference type="SAM" id="MobiDB-lite"/>
    </source>
</evidence>
<dbReference type="GO" id="GO:0004497">
    <property type="term" value="F:monooxygenase activity"/>
    <property type="evidence" value="ECO:0007669"/>
    <property type="project" value="UniProtKB-KW"/>
</dbReference>
<evidence type="ECO:0000256" key="9">
    <source>
        <dbReference type="ARBA" id="ARBA00023033"/>
    </source>
</evidence>
<evidence type="ECO:0000259" key="18">
    <source>
        <dbReference type="Pfam" id="PF03443"/>
    </source>
</evidence>
<dbReference type="PANTHER" id="PTHR33353:SF10">
    <property type="entry name" value="ENDO-BETA-1,4-GLUCANASE D"/>
    <property type="match status" value="1"/>
</dbReference>
<dbReference type="EMBL" id="JAUEDM010000008">
    <property type="protein sequence ID" value="KAK3312793.1"/>
    <property type="molecule type" value="Genomic_DNA"/>
</dbReference>
<comment type="catalytic activity">
    <reaction evidence="14">
        <text>[(1-&gt;4)-beta-D-glucosyl]n+m + reduced acceptor + O2 = 4-dehydro-beta-D-glucosyl-[(1-&gt;4)-beta-D-glucosyl]n-1 + [(1-&gt;4)-beta-D-glucosyl]m + acceptor + H2O.</text>
        <dbReference type="EC" id="1.14.99.56"/>
    </reaction>
</comment>
<evidence type="ECO:0000256" key="10">
    <source>
        <dbReference type="ARBA" id="ARBA00023157"/>
    </source>
</evidence>
<reference evidence="19" key="1">
    <citation type="journal article" date="2023" name="Mol. Phylogenet. Evol.">
        <title>Genome-scale phylogeny and comparative genomics of the fungal order Sordariales.</title>
        <authorList>
            <person name="Hensen N."/>
            <person name="Bonometti L."/>
            <person name="Westerberg I."/>
            <person name="Brannstrom I.O."/>
            <person name="Guillou S."/>
            <person name="Cros-Aarteil S."/>
            <person name="Calhoun S."/>
            <person name="Haridas S."/>
            <person name="Kuo A."/>
            <person name="Mondo S."/>
            <person name="Pangilinan J."/>
            <person name="Riley R."/>
            <person name="LaButti K."/>
            <person name="Andreopoulos B."/>
            <person name="Lipzen A."/>
            <person name="Chen C."/>
            <person name="Yan M."/>
            <person name="Daum C."/>
            <person name="Ng V."/>
            <person name="Clum A."/>
            <person name="Steindorff A."/>
            <person name="Ohm R.A."/>
            <person name="Martin F."/>
            <person name="Silar P."/>
            <person name="Natvig D.O."/>
            <person name="Lalanne C."/>
            <person name="Gautier V."/>
            <person name="Ament-Velasquez S.L."/>
            <person name="Kruys A."/>
            <person name="Hutchinson M.I."/>
            <person name="Powell A.J."/>
            <person name="Barry K."/>
            <person name="Miller A.N."/>
            <person name="Grigoriev I.V."/>
            <person name="Debuchy R."/>
            <person name="Gladieux P."/>
            <person name="Hiltunen Thoren M."/>
            <person name="Johannesson H."/>
        </authorList>
    </citation>
    <scope>NUCLEOTIDE SEQUENCE</scope>
    <source>
        <strain evidence="19">CBS 118394</strain>
    </source>
</reference>
<reference evidence="19" key="2">
    <citation type="submission" date="2023-06" db="EMBL/GenBank/DDBJ databases">
        <authorList>
            <consortium name="Lawrence Berkeley National Laboratory"/>
            <person name="Haridas S."/>
            <person name="Hensen N."/>
            <person name="Bonometti L."/>
            <person name="Westerberg I."/>
            <person name="Brannstrom I.O."/>
            <person name="Guillou S."/>
            <person name="Cros-Aarteil S."/>
            <person name="Calhoun S."/>
            <person name="Kuo A."/>
            <person name="Mondo S."/>
            <person name="Pangilinan J."/>
            <person name="Riley R."/>
            <person name="Labutti K."/>
            <person name="Andreopoulos B."/>
            <person name="Lipzen A."/>
            <person name="Chen C."/>
            <person name="Yanf M."/>
            <person name="Daum C."/>
            <person name="Ng V."/>
            <person name="Clum A."/>
            <person name="Steindorff A."/>
            <person name="Ohm R."/>
            <person name="Martin F."/>
            <person name="Silar P."/>
            <person name="Natvig D."/>
            <person name="Lalanne C."/>
            <person name="Gautier V."/>
            <person name="Ament-Velasquez S.L."/>
            <person name="Kruys A."/>
            <person name="Hutchinson M.I."/>
            <person name="Powell A.J."/>
            <person name="Barry K."/>
            <person name="Miller A.N."/>
            <person name="Grigoriev I.V."/>
            <person name="Debuchy R."/>
            <person name="Gladieux P."/>
            <person name="Thoren M.H."/>
            <person name="Johannesson H."/>
        </authorList>
    </citation>
    <scope>NUCLEOTIDE SEQUENCE</scope>
    <source>
        <strain evidence="19">CBS 118394</strain>
    </source>
</reference>
<dbReference type="InterPro" id="IPR049892">
    <property type="entry name" value="AA9"/>
</dbReference>
<keyword evidence="19" id="KW-0378">Hydrolase</keyword>
<keyword evidence="20" id="KW-1185">Reference proteome</keyword>
<dbReference type="EC" id="1.14.99.56" evidence="15"/>
<keyword evidence="4" id="KW-0479">Metal-binding</keyword>
<dbReference type="PANTHER" id="PTHR33353">
    <property type="entry name" value="PUTATIVE (AFU_ORTHOLOGUE AFUA_1G12560)-RELATED"/>
    <property type="match status" value="1"/>
</dbReference>
<keyword evidence="5 17" id="KW-0732">Signal</keyword>
<dbReference type="GO" id="GO:0046872">
    <property type="term" value="F:metal ion binding"/>
    <property type="evidence" value="ECO:0007669"/>
    <property type="project" value="UniProtKB-KW"/>
</dbReference>
<keyword evidence="8" id="KW-0186">Copper</keyword>
<proteinExistence type="inferred from homology"/>
<feature type="chain" id="PRO_5042069189" description="lytic cellulose monooxygenase (C4-dehydrogenating)" evidence="17">
    <location>
        <begin position="17"/>
        <end position="234"/>
    </location>
</feature>
<keyword evidence="3" id="KW-0964">Secreted</keyword>
<evidence type="ECO:0000256" key="14">
    <source>
        <dbReference type="ARBA" id="ARBA00045077"/>
    </source>
</evidence>
<evidence type="ECO:0000256" key="2">
    <source>
        <dbReference type="ARBA" id="ARBA00004613"/>
    </source>
</evidence>
<dbReference type="GO" id="GO:0005576">
    <property type="term" value="C:extracellular region"/>
    <property type="evidence" value="ECO:0007669"/>
    <property type="project" value="UniProtKB-SubCell"/>
</dbReference>
<gene>
    <name evidence="19" type="ORF">B0H66DRAFT_524254</name>
</gene>
<comment type="subcellular location">
    <subcellularLocation>
        <location evidence="2">Secreted</location>
    </subcellularLocation>
</comment>
<evidence type="ECO:0000256" key="17">
    <source>
        <dbReference type="SAM" id="SignalP"/>
    </source>
</evidence>
<evidence type="ECO:0000256" key="8">
    <source>
        <dbReference type="ARBA" id="ARBA00023008"/>
    </source>
</evidence>
<dbReference type="AlphaFoldDB" id="A0AAE0HTU3"/>
<accession>A0AAE0HTU3</accession>
<comment type="caution">
    <text evidence="19">The sequence shown here is derived from an EMBL/GenBank/DDBJ whole genome shotgun (WGS) entry which is preliminary data.</text>
</comment>
<protein>
    <recommendedName>
        <fullName evidence="15">lytic cellulose monooxygenase (C4-dehydrogenating)</fullName>
        <ecNumber evidence="15">1.14.99.56</ecNumber>
    </recommendedName>
</protein>
<evidence type="ECO:0000256" key="13">
    <source>
        <dbReference type="ARBA" id="ARBA00044502"/>
    </source>
</evidence>
<keyword evidence="9" id="KW-0503">Monooxygenase</keyword>
<keyword evidence="10" id="KW-1015">Disulfide bond</keyword>
<dbReference type="Proteomes" id="UP001283341">
    <property type="component" value="Unassembled WGS sequence"/>
</dbReference>
<evidence type="ECO:0000256" key="11">
    <source>
        <dbReference type="ARBA" id="ARBA00023277"/>
    </source>
</evidence>
<name>A0AAE0HTU3_9PEZI</name>
<evidence type="ECO:0000256" key="7">
    <source>
        <dbReference type="ARBA" id="ARBA00023002"/>
    </source>
</evidence>
<evidence type="ECO:0000256" key="12">
    <source>
        <dbReference type="ARBA" id="ARBA00023326"/>
    </source>
</evidence>
<comment type="similarity">
    <text evidence="13">Belongs to the polysaccharide monooxygenase AA9 family.</text>
</comment>
<evidence type="ECO:0000313" key="19">
    <source>
        <dbReference type="EMBL" id="KAK3312793.1"/>
    </source>
</evidence>
<feature type="signal peptide" evidence="17">
    <location>
        <begin position="1"/>
        <end position="16"/>
    </location>
</feature>
<evidence type="ECO:0000256" key="1">
    <source>
        <dbReference type="ARBA" id="ARBA00001973"/>
    </source>
</evidence>
<organism evidence="19 20">
    <name type="scientific">Apodospora peruviana</name>
    <dbReference type="NCBI Taxonomy" id="516989"/>
    <lineage>
        <taxon>Eukaryota</taxon>
        <taxon>Fungi</taxon>
        <taxon>Dikarya</taxon>
        <taxon>Ascomycota</taxon>
        <taxon>Pezizomycotina</taxon>
        <taxon>Sordariomycetes</taxon>
        <taxon>Sordariomycetidae</taxon>
        <taxon>Sordariales</taxon>
        <taxon>Lasiosphaeriaceae</taxon>
        <taxon>Apodospora</taxon>
    </lineage>
</organism>
<evidence type="ECO:0000256" key="5">
    <source>
        <dbReference type="ARBA" id="ARBA00022729"/>
    </source>
</evidence>
<sequence>MQFFSCLLLMAAAVQAHYKFPRLIVDGKPEAADWVAVRKTKTTNSRDNGAVSDVNSADMRCFGGSAGKSVISVAAGSTLGFVASSGIMHFGPCQFYMARVPDGQDINTWEATGNVWFKAGSISAVQNGGPLSGNEATWPAYHKTQVSFKIPANVPSGDYLVRVESIALHLAQNPGGAQFYISCGQVKVTDGGTGTPGPLVAFPGAYKSNDPGLIWPNSPPRTSYTAPGPAMWEG</sequence>